<feature type="region of interest" description="Disordered" evidence="1">
    <location>
        <begin position="319"/>
        <end position="349"/>
    </location>
</feature>
<protein>
    <submittedName>
        <fullName evidence="2">Uncharacterized protein</fullName>
    </submittedName>
</protein>
<evidence type="ECO:0000313" key="3">
    <source>
        <dbReference type="Proteomes" id="UP000320293"/>
    </source>
</evidence>
<reference evidence="2 3" key="1">
    <citation type="submission" date="2019-01" db="EMBL/GenBank/DDBJ databases">
        <title>Coherence of Microcystis species and biogeography revealed through population genomics.</title>
        <authorList>
            <person name="Perez-Carrascal O.M."/>
            <person name="Terrat Y."/>
            <person name="Giani A."/>
            <person name="Fortin N."/>
            <person name="Tromas N."/>
            <person name="Shapiro B.J."/>
        </authorList>
    </citation>
    <scope>NUCLEOTIDE SEQUENCE [LARGE SCALE GENOMIC DNA]</scope>
    <source>
        <strain evidence="2">Ma_QC_Ca_00000000_S207</strain>
    </source>
</reference>
<sequence>MSTSQQIEAKIYLEKLDISTSDGKGIGTPSLKIRAIRSLPPPKMPLWYEAKVTSFKTSKLLFTIGDLHFDISPTTKGFNIKFLIELHEDDPTYPDNVKIESYYEIPYKPDEFLYSGGFEFTHSADLNEGAVRKMVRANLTFKFRYEVNIGLDRIEVVLYNLRSSIKKAGAQDRYPDITPEMIAAIMYDEIAFEDILDQFQNSGGQISLNDNDFAKSFGRFLIQASAGLKPLDEVSIGIAQMQLRRFKNLVDQGYINPPPKWTKGSTDATIKFLLNPQKAPYAVAAELQRIVDFWRKGGVDISKNYPVLLYLYTVGTTTPKGVNPNPQPDPEGAGQRKASYMPRLKSILN</sequence>
<evidence type="ECO:0000313" key="2">
    <source>
        <dbReference type="EMBL" id="TRU46168.1"/>
    </source>
</evidence>
<evidence type="ECO:0000256" key="1">
    <source>
        <dbReference type="SAM" id="MobiDB-lite"/>
    </source>
</evidence>
<dbReference type="Proteomes" id="UP000320293">
    <property type="component" value="Unassembled WGS sequence"/>
</dbReference>
<dbReference type="AlphaFoldDB" id="A0A552FHI0"/>
<comment type="caution">
    <text evidence="2">The sequence shown here is derived from an EMBL/GenBank/DDBJ whole genome shotgun (WGS) entry which is preliminary data.</text>
</comment>
<organism evidence="2 3">
    <name type="scientific">Microcystis aeruginosa Ma_QC_Ca_00000000_S207</name>
    <dbReference type="NCBI Taxonomy" id="2486251"/>
    <lineage>
        <taxon>Bacteria</taxon>
        <taxon>Bacillati</taxon>
        <taxon>Cyanobacteriota</taxon>
        <taxon>Cyanophyceae</taxon>
        <taxon>Oscillatoriophycideae</taxon>
        <taxon>Chroococcales</taxon>
        <taxon>Microcystaceae</taxon>
        <taxon>Microcystis</taxon>
    </lineage>
</organism>
<dbReference type="EMBL" id="SFBF01000251">
    <property type="protein sequence ID" value="TRU46168.1"/>
    <property type="molecule type" value="Genomic_DNA"/>
</dbReference>
<name>A0A552FHI0_MICAE</name>
<accession>A0A552FHI0</accession>
<proteinExistence type="predicted"/>
<gene>
    <name evidence="2" type="ORF">EWV91_13215</name>
</gene>